<dbReference type="KEGG" id="cpin:CPIN18020_1609"/>
<dbReference type="PANTHER" id="PTHR30037">
    <property type="entry name" value="DNA-3-METHYLADENINE GLYCOSYLASE 1"/>
    <property type="match status" value="1"/>
</dbReference>
<keyword evidence="2" id="KW-0378">Hydrolase</keyword>
<name>A0A1S6U9U9_9BACT</name>
<gene>
    <name evidence="2" type="primary">tag</name>
    <name evidence="2" type="ORF">CPIN18021_1663</name>
</gene>
<reference evidence="3" key="1">
    <citation type="submission" date="2016-09" db="EMBL/GenBank/DDBJ databases">
        <title>Comparative genomics of the Campylobacter concisus group.</title>
        <authorList>
            <person name="Miller W.G."/>
            <person name="Yee E."/>
            <person name="Chapman M.H."/>
            <person name="Huynh S."/>
            <person name="Bono J.L."/>
            <person name="On S.L.W."/>
            <person name="StLeger J."/>
            <person name="Foster G."/>
            <person name="Parker C.T."/>
        </authorList>
    </citation>
    <scope>NUCLEOTIDE SEQUENCE [LARGE SCALE GENOMIC DNA]</scope>
    <source>
        <strain evidence="3">RM18021</strain>
    </source>
</reference>
<keyword evidence="1" id="KW-0862">Zinc</keyword>
<feature type="binding site" evidence="1">
    <location>
        <position position="180"/>
    </location>
    <ligand>
        <name>Zn(2+)</name>
        <dbReference type="ChEBI" id="CHEBI:29105"/>
    </ligand>
</feature>
<dbReference type="PANTHER" id="PTHR30037:SF4">
    <property type="entry name" value="DNA-3-METHYLADENINE GLYCOSYLASE I"/>
    <property type="match status" value="1"/>
</dbReference>
<dbReference type="EMBL" id="CP017258">
    <property type="protein sequence ID" value="AQW88442.1"/>
    <property type="molecule type" value="Genomic_DNA"/>
</dbReference>
<dbReference type="SUPFAM" id="SSF48150">
    <property type="entry name" value="DNA-glycosylase"/>
    <property type="match status" value="1"/>
</dbReference>
<dbReference type="InterPro" id="IPR005019">
    <property type="entry name" value="Adenine_glyco"/>
</dbReference>
<evidence type="ECO:0000313" key="3">
    <source>
        <dbReference type="Proteomes" id="UP000190868"/>
    </source>
</evidence>
<dbReference type="InterPro" id="IPR052891">
    <property type="entry name" value="DNA-3mA_glycosylase"/>
</dbReference>
<evidence type="ECO:0000256" key="1">
    <source>
        <dbReference type="PIRSR" id="PIRSR605019-1"/>
    </source>
</evidence>
<protein>
    <submittedName>
        <fullName evidence="2">DNA-3-methyladenine glycosylase I, constitutive</fullName>
        <ecNumber evidence="2">3.2.2.20</ecNumber>
    </submittedName>
</protein>
<accession>A0A1S6U9U9</accession>
<keyword evidence="2" id="KW-0326">Glycosidase</keyword>
<organism evidence="2 3">
    <name type="scientific">Campylobacter pinnipediorum subsp. caledonicus</name>
    <dbReference type="NCBI Taxonomy" id="1874362"/>
    <lineage>
        <taxon>Bacteria</taxon>
        <taxon>Pseudomonadati</taxon>
        <taxon>Campylobacterota</taxon>
        <taxon>Epsilonproteobacteria</taxon>
        <taxon>Campylobacterales</taxon>
        <taxon>Campylobacteraceae</taxon>
        <taxon>Campylobacter</taxon>
    </lineage>
</organism>
<keyword evidence="1" id="KW-0479">Metal-binding</keyword>
<dbReference type="AlphaFoldDB" id="A0A1S6U9U9"/>
<sequence length="190" mass="22563">MVGAVIKRCEWCEKDEIYRNYHDNEWGEIFDDDRKFFEFLILEIMQAGLSWHTVLKKREDMRVAFDEFDPNKIALYDDEKIDDLLKNSLIIKNRLKISSLPINAKAFLSICDEFGSFYNYIWKFTNFKQIKNRYDNIKQIPTKTNLSDIVSKDLKKRGFKFVGSIGIYSFLQACGVVNDHLSYCFKFKEN</sequence>
<dbReference type="EC" id="3.2.2.20" evidence="2"/>
<feature type="binding site" evidence="1">
    <location>
        <position position="9"/>
    </location>
    <ligand>
        <name>Zn(2+)</name>
        <dbReference type="ChEBI" id="CHEBI:29105"/>
    </ligand>
</feature>
<keyword evidence="3" id="KW-1185">Reference proteome</keyword>
<feature type="binding site" evidence="1">
    <location>
        <position position="22"/>
    </location>
    <ligand>
        <name>Zn(2+)</name>
        <dbReference type="ChEBI" id="CHEBI:29105"/>
    </ligand>
</feature>
<dbReference type="GO" id="GO:0008725">
    <property type="term" value="F:DNA-3-methyladenine glycosylase activity"/>
    <property type="evidence" value="ECO:0007669"/>
    <property type="project" value="UniProtKB-EC"/>
</dbReference>
<dbReference type="Proteomes" id="UP000190868">
    <property type="component" value="Chromosome"/>
</dbReference>
<evidence type="ECO:0000313" key="2">
    <source>
        <dbReference type="EMBL" id="AQW88442.1"/>
    </source>
</evidence>
<proteinExistence type="predicted"/>
<dbReference type="InterPro" id="IPR011257">
    <property type="entry name" value="DNA_glycosylase"/>
</dbReference>
<dbReference type="GO" id="GO:0046872">
    <property type="term" value="F:metal ion binding"/>
    <property type="evidence" value="ECO:0007669"/>
    <property type="project" value="UniProtKB-KW"/>
</dbReference>
<dbReference type="Gene3D" id="1.10.340.30">
    <property type="entry name" value="Hypothetical protein, domain 2"/>
    <property type="match status" value="1"/>
</dbReference>
<feature type="binding site" evidence="1">
    <location>
        <position position="184"/>
    </location>
    <ligand>
        <name>Zn(2+)</name>
        <dbReference type="ChEBI" id="CHEBI:29105"/>
    </ligand>
</feature>
<dbReference type="GO" id="GO:0006284">
    <property type="term" value="P:base-excision repair"/>
    <property type="evidence" value="ECO:0007669"/>
    <property type="project" value="InterPro"/>
</dbReference>
<dbReference type="Pfam" id="PF03352">
    <property type="entry name" value="Adenine_glyco"/>
    <property type="match status" value="1"/>
</dbReference>